<accession>A0A6M3JHT4</accession>
<proteinExistence type="predicted"/>
<sequence length="114" mass="12816">MEKPEIKIKEEDASDRDLIQFIGSSNKVLGDVVLEAYASGQENGAYNSAHEAYADLLQQMDQIKEHVWTLPSSRDLLMMEREVQHLASACLRMILDVCQQGKNTYDPGEGKDES</sequence>
<dbReference type="AlphaFoldDB" id="A0A6M3JHT4"/>
<dbReference type="EMBL" id="MT141731">
    <property type="protein sequence ID" value="QJA69729.1"/>
    <property type="molecule type" value="Genomic_DNA"/>
</dbReference>
<gene>
    <name evidence="1" type="ORF">MM415A04335_0009</name>
</gene>
<evidence type="ECO:0000313" key="1">
    <source>
        <dbReference type="EMBL" id="QJA69729.1"/>
    </source>
</evidence>
<organism evidence="1">
    <name type="scientific">viral metagenome</name>
    <dbReference type="NCBI Taxonomy" id="1070528"/>
    <lineage>
        <taxon>unclassified sequences</taxon>
        <taxon>metagenomes</taxon>
        <taxon>organismal metagenomes</taxon>
    </lineage>
</organism>
<name>A0A6M3JHT4_9ZZZZ</name>
<reference evidence="1" key="1">
    <citation type="submission" date="2020-03" db="EMBL/GenBank/DDBJ databases">
        <title>The deep terrestrial virosphere.</title>
        <authorList>
            <person name="Holmfeldt K."/>
            <person name="Nilsson E."/>
            <person name="Simone D."/>
            <person name="Lopez-Fernandez M."/>
            <person name="Wu X."/>
            <person name="de Brujin I."/>
            <person name="Lundin D."/>
            <person name="Andersson A."/>
            <person name="Bertilsson S."/>
            <person name="Dopson M."/>
        </authorList>
    </citation>
    <scope>NUCLEOTIDE SEQUENCE</scope>
    <source>
        <strain evidence="1">MM415A04335</strain>
    </source>
</reference>
<protein>
    <submittedName>
        <fullName evidence="1">Uncharacterized protein</fullName>
    </submittedName>
</protein>